<proteinExistence type="predicted"/>
<evidence type="ECO:0000256" key="1">
    <source>
        <dbReference type="ARBA" id="ARBA00022729"/>
    </source>
</evidence>
<reference evidence="2 3" key="1">
    <citation type="journal article" date="2019" name="Sci. Rep.">
        <title>Extended insight into the Mycobacterium chelonae-abscessus complex through whole genome sequencing of Mycobacterium salmoniphilum outbreak and Mycobacterium salmoniphilum-like strains.</title>
        <authorList>
            <person name="Behra P.R.K."/>
            <person name="Das S."/>
            <person name="Pettersson B.M.F."/>
            <person name="Shirreff L."/>
            <person name="DuCote T."/>
            <person name="Jacobsson K.G."/>
            <person name="Ennis D.G."/>
            <person name="Kirsebom L.A."/>
        </authorList>
    </citation>
    <scope>NUCLEOTIDE SEQUENCE [LARGE SCALE GENOMIC DNA]</scope>
    <source>
        <strain evidence="2 3">CCUG 60884</strain>
    </source>
</reference>
<accession>A0A4R8SSH3</accession>
<name>A0A4R8SSH3_9MYCO</name>
<evidence type="ECO:0000313" key="3">
    <source>
        <dbReference type="Proteomes" id="UP000294604"/>
    </source>
</evidence>
<dbReference type="AlphaFoldDB" id="A0A4R8SSH3"/>
<dbReference type="EMBL" id="PECL01000008">
    <property type="protein sequence ID" value="TEA03279.1"/>
    <property type="molecule type" value="Genomic_DNA"/>
</dbReference>
<gene>
    <name evidence="2" type="primary">mspA</name>
    <name evidence="2" type="ORF">CCUG60884_02125</name>
</gene>
<dbReference type="Gene3D" id="2.10.300.10">
    <property type="entry name" value="Porin MspA ribbon domain"/>
    <property type="match status" value="1"/>
</dbReference>
<keyword evidence="1" id="KW-0732">Signal</keyword>
<comment type="caution">
    <text evidence="2">The sequence shown here is derived from an EMBL/GenBank/DDBJ whole genome shotgun (WGS) entry which is preliminary data.</text>
</comment>
<evidence type="ECO:0000313" key="2">
    <source>
        <dbReference type="EMBL" id="TEA03279.1"/>
    </source>
</evidence>
<dbReference type="SUPFAM" id="SSF56959">
    <property type="entry name" value="Leukocidin-like"/>
    <property type="match status" value="1"/>
</dbReference>
<protein>
    <submittedName>
        <fullName evidence="2">Porin MspA</fullName>
    </submittedName>
</protein>
<organism evidence="2 3">
    <name type="scientific">Mycobacteroides salmoniphilum</name>
    <dbReference type="NCBI Taxonomy" id="404941"/>
    <lineage>
        <taxon>Bacteria</taxon>
        <taxon>Bacillati</taxon>
        <taxon>Actinomycetota</taxon>
        <taxon>Actinomycetes</taxon>
        <taxon>Mycobacteriales</taxon>
        <taxon>Mycobacteriaceae</taxon>
        <taxon>Mycobacteroides</taxon>
    </lineage>
</organism>
<dbReference type="InterPro" id="IPR036435">
    <property type="entry name" value="Leukocidin/porin_MspA_sf"/>
</dbReference>
<dbReference type="Proteomes" id="UP000294604">
    <property type="component" value="Unassembled WGS sequence"/>
</dbReference>
<sequence length="52" mass="4968">MQTTNLLPSAAINVDLGNGPGIHEVPTCWVVAAGAEGAVAASHAQGTAGGAL</sequence>